<dbReference type="AlphaFoldDB" id="A0A8H4VLD1"/>
<reference evidence="3 4" key="1">
    <citation type="submission" date="2019-12" db="EMBL/GenBank/DDBJ databases">
        <authorList>
            <person name="Floudas D."/>
            <person name="Bentzer J."/>
            <person name="Ahren D."/>
            <person name="Johansson T."/>
            <person name="Persson P."/>
            <person name="Tunlid A."/>
        </authorList>
    </citation>
    <scope>NUCLEOTIDE SEQUENCE [LARGE SCALE GENOMIC DNA]</scope>
    <source>
        <strain evidence="3 4">CBS 102.39</strain>
    </source>
</reference>
<dbReference type="Gene3D" id="3.40.50.720">
    <property type="entry name" value="NAD(P)-binding Rossmann-like Domain"/>
    <property type="match status" value="1"/>
</dbReference>
<organism evidence="3 4">
    <name type="scientific">Agrocybe pediades</name>
    <dbReference type="NCBI Taxonomy" id="84607"/>
    <lineage>
        <taxon>Eukaryota</taxon>
        <taxon>Fungi</taxon>
        <taxon>Dikarya</taxon>
        <taxon>Basidiomycota</taxon>
        <taxon>Agaricomycotina</taxon>
        <taxon>Agaricomycetes</taxon>
        <taxon>Agaricomycetidae</taxon>
        <taxon>Agaricales</taxon>
        <taxon>Agaricineae</taxon>
        <taxon>Strophariaceae</taxon>
        <taxon>Agrocybe</taxon>
    </lineage>
</organism>
<dbReference type="InterPro" id="IPR050463">
    <property type="entry name" value="Gfo/Idh/MocA_oxidrdct_glycsds"/>
</dbReference>
<dbReference type="SUPFAM" id="SSF51735">
    <property type="entry name" value="NAD(P)-binding Rossmann-fold domains"/>
    <property type="match status" value="1"/>
</dbReference>
<evidence type="ECO:0000313" key="4">
    <source>
        <dbReference type="Proteomes" id="UP000521872"/>
    </source>
</evidence>
<dbReference type="Proteomes" id="UP000521872">
    <property type="component" value="Unassembled WGS sequence"/>
</dbReference>
<dbReference type="InterPro" id="IPR036291">
    <property type="entry name" value="NAD(P)-bd_dom_sf"/>
</dbReference>
<keyword evidence="4" id="KW-1185">Reference proteome</keyword>
<sequence length="354" mass="38071">MSPIKIGFVGLSTTGCASTVLAPSLTHPDLKGEYDIVAVSTTSEASAQKSADKYSADVGHAIKAYHGDTSKIASDPDVDLVAVAKDFFLEWPAGASLEETRAIAEAAHKQGVRTIIGLQGRHSAALRKIKEILASGAIGAVKSTNVLAHVGREFPCWPPTVGEANQYVVEKKNGATRLSIPIAHQLDKLTYVLGNFASVTATDATFYPTGQVVDAKGKPTGKTIHSETPDHYIISGTLESGVLVNVFWRAGYSSEEGTGRRQFVWEIDGEEGTIRIESHKPTGAFTGLYEPDMYVNGQKVEVDRDDVIESVKTAWKQFATGEKGDYATIDDAVKNHELIDAIELSAREGRRVLL</sequence>
<name>A0A8H4VLD1_9AGAR</name>
<comment type="caution">
    <text evidence="3">The sequence shown here is derived from an EMBL/GenBank/DDBJ whole genome shotgun (WGS) entry which is preliminary data.</text>
</comment>
<evidence type="ECO:0000313" key="3">
    <source>
        <dbReference type="EMBL" id="KAF4612285.1"/>
    </source>
</evidence>
<feature type="domain" description="Gal80p-like C-terminal" evidence="2">
    <location>
        <begin position="126"/>
        <end position="278"/>
    </location>
</feature>
<dbReference type="PANTHER" id="PTHR43818:SF11">
    <property type="entry name" value="BCDNA.GH03377"/>
    <property type="match status" value="1"/>
</dbReference>
<protein>
    <recommendedName>
        <fullName evidence="2">Gal80p-like C-terminal domain-containing protein</fullName>
    </recommendedName>
</protein>
<dbReference type="InterPro" id="IPR055080">
    <property type="entry name" value="Gal80p-like_C"/>
</dbReference>
<proteinExistence type="predicted"/>
<evidence type="ECO:0000259" key="2">
    <source>
        <dbReference type="Pfam" id="PF22685"/>
    </source>
</evidence>
<dbReference type="Pfam" id="PF22685">
    <property type="entry name" value="Gal80p_C-like"/>
    <property type="match status" value="1"/>
</dbReference>
<evidence type="ECO:0000256" key="1">
    <source>
        <dbReference type="ARBA" id="ARBA00023002"/>
    </source>
</evidence>
<dbReference type="SUPFAM" id="SSF55347">
    <property type="entry name" value="Glyceraldehyde-3-phosphate dehydrogenase-like, C-terminal domain"/>
    <property type="match status" value="1"/>
</dbReference>
<dbReference type="PROSITE" id="PS51257">
    <property type="entry name" value="PROKAR_LIPOPROTEIN"/>
    <property type="match status" value="1"/>
</dbReference>
<dbReference type="EMBL" id="JAACJL010000057">
    <property type="protein sequence ID" value="KAF4612285.1"/>
    <property type="molecule type" value="Genomic_DNA"/>
</dbReference>
<gene>
    <name evidence="3" type="ORF">D9613_003918</name>
</gene>
<keyword evidence="1" id="KW-0560">Oxidoreductase</keyword>
<dbReference type="PANTHER" id="PTHR43818">
    <property type="entry name" value="BCDNA.GH03377"/>
    <property type="match status" value="1"/>
</dbReference>
<accession>A0A8H4VLD1</accession>
<dbReference type="GO" id="GO:0016491">
    <property type="term" value="F:oxidoreductase activity"/>
    <property type="evidence" value="ECO:0007669"/>
    <property type="project" value="UniProtKB-KW"/>
</dbReference>
<dbReference type="Gene3D" id="3.30.360.10">
    <property type="entry name" value="Dihydrodipicolinate Reductase, domain 2"/>
    <property type="match status" value="1"/>
</dbReference>